<dbReference type="EMBL" id="OE846752">
    <property type="protein sequence ID" value="CAD7610403.1"/>
    <property type="molecule type" value="Genomic_DNA"/>
</dbReference>
<gene>
    <name evidence="1" type="ORF">TGEB3V08_LOCUS10724</name>
</gene>
<reference evidence="1" key="1">
    <citation type="submission" date="2020-11" db="EMBL/GenBank/DDBJ databases">
        <authorList>
            <person name="Tran Van P."/>
        </authorList>
    </citation>
    <scope>NUCLEOTIDE SEQUENCE</scope>
</reference>
<organism evidence="1">
    <name type="scientific">Timema genevievae</name>
    <name type="common">Walking stick</name>
    <dbReference type="NCBI Taxonomy" id="629358"/>
    <lineage>
        <taxon>Eukaryota</taxon>
        <taxon>Metazoa</taxon>
        <taxon>Ecdysozoa</taxon>
        <taxon>Arthropoda</taxon>
        <taxon>Hexapoda</taxon>
        <taxon>Insecta</taxon>
        <taxon>Pterygota</taxon>
        <taxon>Neoptera</taxon>
        <taxon>Polyneoptera</taxon>
        <taxon>Phasmatodea</taxon>
        <taxon>Timematodea</taxon>
        <taxon>Timematoidea</taxon>
        <taxon>Timematidae</taxon>
        <taxon>Timema</taxon>
    </lineage>
</organism>
<name>A0A7R9K8A6_TIMGE</name>
<dbReference type="AlphaFoldDB" id="A0A7R9K8A6"/>
<evidence type="ECO:0000313" key="1">
    <source>
        <dbReference type="EMBL" id="CAD7610403.1"/>
    </source>
</evidence>
<protein>
    <submittedName>
        <fullName evidence="1">Uncharacterized protein</fullName>
    </submittedName>
</protein>
<accession>A0A7R9K8A6</accession>
<proteinExistence type="predicted"/>
<sequence length="91" mass="10700">MLYSWSWYNIGLVAPSISFNIKYSDWLKVQWFIDGCGIIMTYCNGTSIRAHTREYLGKQRRSMPVPGNGLRFHIFPIRILICNVQNCSEWH</sequence>